<feature type="transmembrane region" description="Helical" evidence="2">
    <location>
        <begin position="479"/>
        <end position="496"/>
    </location>
</feature>
<dbReference type="EMBL" id="BONZ01000013">
    <property type="protein sequence ID" value="GIH13088.1"/>
    <property type="molecule type" value="Genomic_DNA"/>
</dbReference>
<proteinExistence type="predicted"/>
<feature type="transmembrane region" description="Helical" evidence="2">
    <location>
        <begin position="508"/>
        <end position="528"/>
    </location>
</feature>
<keyword evidence="2" id="KW-0812">Transmembrane</keyword>
<dbReference type="AlphaFoldDB" id="A0A8J3QPJ7"/>
<keyword evidence="2" id="KW-0472">Membrane</keyword>
<protein>
    <recommendedName>
        <fullName evidence="5">Dolichyl-phosphate-mannose-protein mannosyltransferase</fullName>
    </recommendedName>
</protein>
<feature type="transmembrane region" description="Helical" evidence="2">
    <location>
        <begin position="223"/>
        <end position="242"/>
    </location>
</feature>
<feature type="transmembrane region" description="Helical" evidence="2">
    <location>
        <begin position="449"/>
        <end position="467"/>
    </location>
</feature>
<reference evidence="3" key="1">
    <citation type="submission" date="2021-01" db="EMBL/GenBank/DDBJ databases">
        <title>Whole genome shotgun sequence of Rugosimonospora africana NBRC 104875.</title>
        <authorList>
            <person name="Komaki H."/>
            <person name="Tamura T."/>
        </authorList>
    </citation>
    <scope>NUCLEOTIDE SEQUENCE</scope>
    <source>
        <strain evidence="3">NBRC 104875</strain>
    </source>
</reference>
<evidence type="ECO:0000256" key="2">
    <source>
        <dbReference type="SAM" id="Phobius"/>
    </source>
</evidence>
<evidence type="ECO:0008006" key="5">
    <source>
        <dbReference type="Google" id="ProtNLM"/>
    </source>
</evidence>
<feature type="transmembrane region" description="Helical" evidence="2">
    <location>
        <begin position="584"/>
        <end position="608"/>
    </location>
</feature>
<feature type="transmembrane region" description="Helical" evidence="2">
    <location>
        <begin position="33"/>
        <end position="55"/>
    </location>
</feature>
<name>A0A8J3QPJ7_9ACTN</name>
<feature type="transmembrane region" description="Helical" evidence="2">
    <location>
        <begin position="339"/>
        <end position="358"/>
    </location>
</feature>
<dbReference type="Proteomes" id="UP000642748">
    <property type="component" value="Unassembled WGS sequence"/>
</dbReference>
<organism evidence="3 4">
    <name type="scientific">Rugosimonospora africana</name>
    <dbReference type="NCBI Taxonomy" id="556532"/>
    <lineage>
        <taxon>Bacteria</taxon>
        <taxon>Bacillati</taxon>
        <taxon>Actinomycetota</taxon>
        <taxon>Actinomycetes</taxon>
        <taxon>Micromonosporales</taxon>
        <taxon>Micromonosporaceae</taxon>
        <taxon>Rugosimonospora</taxon>
    </lineage>
</organism>
<keyword evidence="4" id="KW-1185">Reference proteome</keyword>
<accession>A0A8J3QPJ7</accession>
<sequence>MLVVLGLLPAATYVLTGYAVRPAGQVFAPLRLALVRAAVLVSAVGAILVEVLGAAHALTHVALVLTWSVATLLALLGAAVRYRRDRRRAGDAAPVRRLPDFRGWARAMWTGAGRPERIMMIALAALLLAELLLAIISPPNNYDSQTYHLPRIEHWVQQRDVEFFPTRIHRQLTMAPGAEYLLLHLRLLTGGSAFYNLLQYSAGIGCALVASRIAGQFGGSARAQVLAAFVFGTAPMVALESTSTQTDLVVAAWTACVATLVLDGLHRRARAVDVTLLGLATGLTALTKENGLLAAGPLLVIWGVAQLRQDALRARRAAGDAEPTRPAASRWLRAPLRTAGGTVAILVLAAAVAGPFLLRVDDEYDNFLGPDYLRDSISMQRHDPPSILVNALRIGHTALETPITPLNEAEARGIKGLSRDIDVDPNDPRTTFTRTSFPSMSWIPDEDRASFPVQAVLVLLGAGFVLVRPSRRVPAGQAWPVRVYASAWWLSVILYVSTIKWQPWGNRLIMYLLALGAPLAGLWLDALFRRRTAPGKPAPQTSGNPAPEASGKPEAGGEAALRASGEAAPHVGDEPGRHTLGRRIAAGVAVAALVIGGCAGGLAVGYGWPRRLVGTGSVFTDGDMKALFQRRPKWRPNYEWAAAAVRASGAKRVGLVQDQDTWEYPWWLLLPGRDIEAEQSMAPDIPPVKPDQVDAMVCVEAPVVCAQYVPHGWKLHMRNGIGYALPPGK</sequence>
<feature type="transmembrane region" description="Helical" evidence="2">
    <location>
        <begin position="118"/>
        <end position="137"/>
    </location>
</feature>
<evidence type="ECO:0000313" key="3">
    <source>
        <dbReference type="EMBL" id="GIH13088.1"/>
    </source>
</evidence>
<comment type="caution">
    <text evidence="3">The sequence shown here is derived from an EMBL/GenBank/DDBJ whole genome shotgun (WGS) entry which is preliminary data.</text>
</comment>
<evidence type="ECO:0000313" key="4">
    <source>
        <dbReference type="Proteomes" id="UP000642748"/>
    </source>
</evidence>
<feature type="region of interest" description="Disordered" evidence="1">
    <location>
        <begin position="534"/>
        <end position="576"/>
    </location>
</feature>
<keyword evidence="2" id="KW-1133">Transmembrane helix</keyword>
<dbReference type="RefSeq" id="WP_203916780.1">
    <property type="nucleotide sequence ID" value="NZ_BONZ01000013.1"/>
</dbReference>
<feature type="transmembrane region" description="Helical" evidence="2">
    <location>
        <begin position="248"/>
        <end position="265"/>
    </location>
</feature>
<evidence type="ECO:0000256" key="1">
    <source>
        <dbReference type="SAM" id="MobiDB-lite"/>
    </source>
</evidence>
<gene>
    <name evidence="3" type="ORF">Raf01_12600</name>
</gene>
<feature type="transmembrane region" description="Helical" evidence="2">
    <location>
        <begin position="193"/>
        <end position="211"/>
    </location>
</feature>
<feature type="transmembrane region" description="Helical" evidence="2">
    <location>
        <begin position="61"/>
        <end position="80"/>
    </location>
</feature>